<dbReference type="InterPro" id="IPR030395">
    <property type="entry name" value="GP_PDE_dom"/>
</dbReference>
<dbReference type="Pfam" id="PF03009">
    <property type="entry name" value="GDPD"/>
    <property type="match status" value="1"/>
</dbReference>
<accession>A0A433TDZ3</accession>
<keyword evidence="1" id="KW-0812">Transmembrane</keyword>
<feature type="transmembrane region" description="Helical" evidence="1">
    <location>
        <begin position="7"/>
        <end position="25"/>
    </location>
</feature>
<evidence type="ECO:0000313" key="4">
    <source>
        <dbReference type="Proteomes" id="UP000271974"/>
    </source>
</evidence>
<dbReference type="Proteomes" id="UP000271974">
    <property type="component" value="Unassembled WGS sequence"/>
</dbReference>
<dbReference type="GO" id="GO:0006644">
    <property type="term" value="P:phospholipid metabolic process"/>
    <property type="evidence" value="ECO:0007669"/>
    <property type="project" value="TreeGrafter"/>
</dbReference>
<sequence>MLIPQKVMLLFGNVFVLWLLINTFITDSFGIALVLSAIIIGGIQYVRIPPVHHSKISESIEALFKVDQANHIKSTIFHKAGGYHAPENTLEAIQKAISLGIPAVEIDLEITSDGVGVLLHGPDLDATTGGHGRISKLTYEYIKSLNAAANDPNKDKYPSVRVPTIDECLRLCVENNLVVFIDCKSDAQRTAKMITHLYQKYPALYGLGVVCSFYPHLIYSVRQADSNIVTGVTHRSFYITLAGEDGVERNKELWKRILAPFADAVLDWAHTFLIWFLCGNSFFLCSKNKISRDLKSFYENLGVRLVAWTVNEPVEKRWMLDHLGIPVITDGLNMPSAIPGQSEKTP</sequence>
<dbReference type="GO" id="GO:0008889">
    <property type="term" value="F:glycerophosphodiester phosphodiesterase activity"/>
    <property type="evidence" value="ECO:0007669"/>
    <property type="project" value="TreeGrafter"/>
</dbReference>
<name>A0A433TDZ3_ELYCH</name>
<proteinExistence type="predicted"/>
<dbReference type="PANTHER" id="PTHR46320">
    <property type="entry name" value="GLYCEROPHOSPHODIESTER PHOSPHODIESTERASE 1"/>
    <property type="match status" value="1"/>
</dbReference>
<dbReference type="PANTHER" id="PTHR46320:SF1">
    <property type="entry name" value="GLYCEROPHOSPHODIESTER PHOSPHODIESTERASE 1"/>
    <property type="match status" value="1"/>
</dbReference>
<feature type="domain" description="GP-PDE" evidence="2">
    <location>
        <begin position="73"/>
        <end position="342"/>
    </location>
</feature>
<dbReference type="STRING" id="188477.A0A433TDZ3"/>
<keyword evidence="4" id="KW-1185">Reference proteome</keyword>
<evidence type="ECO:0000259" key="2">
    <source>
        <dbReference type="PROSITE" id="PS51704"/>
    </source>
</evidence>
<evidence type="ECO:0000256" key="1">
    <source>
        <dbReference type="SAM" id="Phobius"/>
    </source>
</evidence>
<evidence type="ECO:0000313" key="3">
    <source>
        <dbReference type="EMBL" id="RUS79811.1"/>
    </source>
</evidence>
<reference evidence="3 4" key="1">
    <citation type="submission" date="2019-01" db="EMBL/GenBank/DDBJ databases">
        <title>A draft genome assembly of the solar-powered sea slug Elysia chlorotica.</title>
        <authorList>
            <person name="Cai H."/>
            <person name="Li Q."/>
            <person name="Fang X."/>
            <person name="Li J."/>
            <person name="Curtis N.E."/>
            <person name="Altenburger A."/>
            <person name="Shibata T."/>
            <person name="Feng M."/>
            <person name="Maeda T."/>
            <person name="Schwartz J.A."/>
            <person name="Shigenobu S."/>
            <person name="Lundholm N."/>
            <person name="Nishiyama T."/>
            <person name="Yang H."/>
            <person name="Hasebe M."/>
            <person name="Li S."/>
            <person name="Pierce S.K."/>
            <person name="Wang J."/>
        </authorList>
    </citation>
    <scope>NUCLEOTIDE SEQUENCE [LARGE SCALE GENOMIC DNA]</scope>
    <source>
        <strain evidence="3">EC2010</strain>
        <tissue evidence="3">Whole organism of an adult</tissue>
    </source>
</reference>
<organism evidence="3 4">
    <name type="scientific">Elysia chlorotica</name>
    <name type="common">Eastern emerald elysia</name>
    <name type="synonym">Sea slug</name>
    <dbReference type="NCBI Taxonomy" id="188477"/>
    <lineage>
        <taxon>Eukaryota</taxon>
        <taxon>Metazoa</taxon>
        <taxon>Spiralia</taxon>
        <taxon>Lophotrochozoa</taxon>
        <taxon>Mollusca</taxon>
        <taxon>Gastropoda</taxon>
        <taxon>Heterobranchia</taxon>
        <taxon>Euthyneura</taxon>
        <taxon>Panpulmonata</taxon>
        <taxon>Sacoglossa</taxon>
        <taxon>Placobranchoidea</taxon>
        <taxon>Plakobranchidae</taxon>
        <taxon>Elysia</taxon>
    </lineage>
</organism>
<dbReference type="EMBL" id="RQTK01000426">
    <property type="protein sequence ID" value="RUS79811.1"/>
    <property type="molecule type" value="Genomic_DNA"/>
</dbReference>
<keyword evidence="1" id="KW-1133">Transmembrane helix</keyword>
<keyword evidence="1" id="KW-0472">Membrane</keyword>
<protein>
    <recommendedName>
        <fullName evidence="2">GP-PDE domain-containing protein</fullName>
    </recommendedName>
</protein>
<dbReference type="GO" id="GO:0070291">
    <property type="term" value="P:N-acylethanolamine metabolic process"/>
    <property type="evidence" value="ECO:0007669"/>
    <property type="project" value="TreeGrafter"/>
</dbReference>
<dbReference type="AlphaFoldDB" id="A0A433TDZ3"/>
<dbReference type="PROSITE" id="PS51704">
    <property type="entry name" value="GP_PDE"/>
    <property type="match status" value="1"/>
</dbReference>
<dbReference type="SUPFAM" id="SSF51695">
    <property type="entry name" value="PLC-like phosphodiesterases"/>
    <property type="match status" value="1"/>
</dbReference>
<dbReference type="GO" id="GO:0005886">
    <property type="term" value="C:plasma membrane"/>
    <property type="evidence" value="ECO:0007669"/>
    <property type="project" value="TreeGrafter"/>
</dbReference>
<feature type="transmembrane region" description="Helical" evidence="1">
    <location>
        <begin position="31"/>
        <end position="48"/>
    </location>
</feature>
<dbReference type="GO" id="GO:0006580">
    <property type="term" value="P:ethanolamine metabolic process"/>
    <property type="evidence" value="ECO:0007669"/>
    <property type="project" value="TreeGrafter"/>
</dbReference>
<gene>
    <name evidence="3" type="ORF">EGW08_012410</name>
</gene>
<comment type="caution">
    <text evidence="3">The sequence shown here is derived from an EMBL/GenBank/DDBJ whole genome shotgun (WGS) entry which is preliminary data.</text>
</comment>
<dbReference type="InterPro" id="IPR017946">
    <property type="entry name" value="PLC-like_Pdiesterase_TIM-brl"/>
</dbReference>
<dbReference type="OrthoDB" id="197419at2759"/>
<dbReference type="Gene3D" id="3.20.20.190">
    <property type="entry name" value="Phosphatidylinositol (PI) phosphodiesterase"/>
    <property type="match status" value="1"/>
</dbReference>
<feature type="transmembrane region" description="Helical" evidence="1">
    <location>
        <begin position="201"/>
        <end position="219"/>
    </location>
</feature>
<feature type="transmembrane region" description="Helical" evidence="1">
    <location>
        <begin position="268"/>
        <end position="285"/>
    </location>
</feature>